<accession>A0A4Y7TMG7</accession>
<keyword evidence="2" id="KW-1185">Reference proteome</keyword>
<proteinExistence type="predicted"/>
<organism evidence="1 2">
    <name type="scientific">Coprinellus micaceus</name>
    <name type="common">Glistening ink-cap mushroom</name>
    <name type="synonym">Coprinus micaceus</name>
    <dbReference type="NCBI Taxonomy" id="71717"/>
    <lineage>
        <taxon>Eukaryota</taxon>
        <taxon>Fungi</taxon>
        <taxon>Dikarya</taxon>
        <taxon>Basidiomycota</taxon>
        <taxon>Agaricomycotina</taxon>
        <taxon>Agaricomycetes</taxon>
        <taxon>Agaricomycetidae</taxon>
        <taxon>Agaricales</taxon>
        <taxon>Agaricineae</taxon>
        <taxon>Psathyrellaceae</taxon>
        <taxon>Coprinellus</taxon>
    </lineage>
</organism>
<dbReference type="Proteomes" id="UP000298030">
    <property type="component" value="Unassembled WGS sequence"/>
</dbReference>
<protein>
    <submittedName>
        <fullName evidence="1">Uncharacterized protein</fullName>
    </submittedName>
</protein>
<dbReference type="EMBL" id="QPFP01000009">
    <property type="protein sequence ID" value="TEB34729.1"/>
    <property type="molecule type" value="Genomic_DNA"/>
</dbReference>
<comment type="caution">
    <text evidence="1">The sequence shown here is derived from an EMBL/GenBank/DDBJ whole genome shotgun (WGS) entry which is preliminary data.</text>
</comment>
<evidence type="ECO:0000313" key="1">
    <source>
        <dbReference type="EMBL" id="TEB34729.1"/>
    </source>
</evidence>
<sequence>MIPCFPLKNALKYELKVQSCSMPKYSLLSLALHNSDLFLGNLVEGAALFMLKQPRAYHKWLTEVIFRRVSFSLWLPIVLLTKGVAKHAKCCSVHLNSYISLRKELPYCAYFNHFTMNISPRNMGPCPRWQVCSTCQPMLRFNQGAFKFDG</sequence>
<name>A0A4Y7TMG7_COPMI</name>
<reference evidence="1 2" key="1">
    <citation type="journal article" date="2019" name="Nat. Ecol. Evol.">
        <title>Megaphylogeny resolves global patterns of mushroom evolution.</title>
        <authorList>
            <person name="Varga T."/>
            <person name="Krizsan K."/>
            <person name="Foldi C."/>
            <person name="Dima B."/>
            <person name="Sanchez-Garcia M."/>
            <person name="Sanchez-Ramirez S."/>
            <person name="Szollosi G.J."/>
            <person name="Szarkandi J.G."/>
            <person name="Papp V."/>
            <person name="Albert L."/>
            <person name="Andreopoulos W."/>
            <person name="Angelini C."/>
            <person name="Antonin V."/>
            <person name="Barry K.W."/>
            <person name="Bougher N.L."/>
            <person name="Buchanan P."/>
            <person name="Buyck B."/>
            <person name="Bense V."/>
            <person name="Catcheside P."/>
            <person name="Chovatia M."/>
            <person name="Cooper J."/>
            <person name="Damon W."/>
            <person name="Desjardin D."/>
            <person name="Finy P."/>
            <person name="Geml J."/>
            <person name="Haridas S."/>
            <person name="Hughes K."/>
            <person name="Justo A."/>
            <person name="Karasinski D."/>
            <person name="Kautmanova I."/>
            <person name="Kiss B."/>
            <person name="Kocsube S."/>
            <person name="Kotiranta H."/>
            <person name="LaButti K.M."/>
            <person name="Lechner B.E."/>
            <person name="Liimatainen K."/>
            <person name="Lipzen A."/>
            <person name="Lukacs Z."/>
            <person name="Mihaltcheva S."/>
            <person name="Morgado L.N."/>
            <person name="Niskanen T."/>
            <person name="Noordeloos M.E."/>
            <person name="Ohm R.A."/>
            <person name="Ortiz-Santana B."/>
            <person name="Ovrebo C."/>
            <person name="Racz N."/>
            <person name="Riley R."/>
            <person name="Savchenko A."/>
            <person name="Shiryaev A."/>
            <person name="Soop K."/>
            <person name="Spirin V."/>
            <person name="Szebenyi C."/>
            <person name="Tomsovsky M."/>
            <person name="Tulloss R.E."/>
            <person name="Uehling J."/>
            <person name="Grigoriev I.V."/>
            <person name="Vagvolgyi C."/>
            <person name="Papp T."/>
            <person name="Martin F.M."/>
            <person name="Miettinen O."/>
            <person name="Hibbett D.S."/>
            <person name="Nagy L.G."/>
        </authorList>
    </citation>
    <scope>NUCLEOTIDE SEQUENCE [LARGE SCALE GENOMIC DNA]</scope>
    <source>
        <strain evidence="1 2">FP101781</strain>
    </source>
</reference>
<dbReference type="AlphaFoldDB" id="A0A4Y7TMG7"/>
<evidence type="ECO:0000313" key="2">
    <source>
        <dbReference type="Proteomes" id="UP000298030"/>
    </source>
</evidence>
<gene>
    <name evidence="1" type="ORF">FA13DRAFT_1500236</name>
</gene>